<comment type="cofactor">
    <cofactor evidence="1">
        <name>Zn(2+)</name>
        <dbReference type="ChEBI" id="CHEBI:29105"/>
    </cofactor>
</comment>
<dbReference type="EMBL" id="JAGRRH010000004">
    <property type="protein sequence ID" value="KAG7371610.1"/>
    <property type="molecule type" value="Genomic_DNA"/>
</dbReference>
<keyword evidence="4" id="KW-1133">Transmembrane helix</keyword>
<keyword evidence="7" id="KW-0645">Protease</keyword>
<proteinExistence type="inferred from homology"/>
<evidence type="ECO:0000256" key="4">
    <source>
        <dbReference type="SAM" id="Phobius"/>
    </source>
</evidence>
<comment type="caution">
    <text evidence="7">The sequence shown here is derived from an EMBL/GenBank/DDBJ whole genome shotgun (WGS) entry which is preliminary data.</text>
</comment>
<reference evidence="7" key="2">
    <citation type="submission" date="2021-04" db="EMBL/GenBank/DDBJ databases">
        <authorList>
            <person name="Podell S."/>
        </authorList>
    </citation>
    <scope>NUCLEOTIDE SEQUENCE</scope>
    <source>
        <strain evidence="7">Hildebrandi</strain>
    </source>
</reference>
<protein>
    <submittedName>
        <fullName evidence="7">Peptidase M14 carboxypeptidase family protein</fullName>
    </submittedName>
</protein>
<evidence type="ECO:0000259" key="5">
    <source>
        <dbReference type="PROSITE" id="PS52035"/>
    </source>
</evidence>
<feature type="active site" description="Proton donor/acceptor" evidence="3">
    <location>
        <position position="411"/>
    </location>
</feature>
<dbReference type="Pfam" id="PF00246">
    <property type="entry name" value="Peptidase_M14"/>
    <property type="match status" value="1"/>
</dbReference>
<dbReference type="EMBL" id="JAGRRH010000039">
    <property type="protein sequence ID" value="KAG7339217.1"/>
    <property type="molecule type" value="Genomic_DNA"/>
</dbReference>
<keyword evidence="7" id="KW-0378">Hydrolase</keyword>
<dbReference type="GO" id="GO:0005615">
    <property type="term" value="C:extracellular space"/>
    <property type="evidence" value="ECO:0007669"/>
    <property type="project" value="TreeGrafter"/>
</dbReference>
<dbReference type="GO" id="GO:0008270">
    <property type="term" value="F:zinc ion binding"/>
    <property type="evidence" value="ECO:0007669"/>
    <property type="project" value="InterPro"/>
</dbReference>
<comment type="similarity">
    <text evidence="2 3">Belongs to the peptidase M14 family.</text>
</comment>
<dbReference type="PANTHER" id="PTHR11705">
    <property type="entry name" value="PROTEASE FAMILY M14 CARBOXYPEPTIDASE A,B"/>
    <property type="match status" value="1"/>
</dbReference>
<keyword evidence="4" id="KW-0812">Transmembrane</keyword>
<accession>A0A9K3M1C7</accession>
<keyword evidence="8" id="KW-1185">Reference proteome</keyword>
<dbReference type="PANTHER" id="PTHR11705:SF119">
    <property type="entry name" value="OS02G0119300 PROTEIN"/>
    <property type="match status" value="1"/>
</dbReference>
<evidence type="ECO:0000256" key="3">
    <source>
        <dbReference type="PROSITE-ProRule" id="PRU01379"/>
    </source>
</evidence>
<keyword evidence="7" id="KW-0121">Carboxypeptidase</keyword>
<dbReference type="AlphaFoldDB" id="A0A9K3M1C7"/>
<gene>
    <name evidence="7" type="ORF">IV203_020180</name>
    <name evidence="6" type="ORF">IV203_020370</name>
</gene>
<evidence type="ECO:0000256" key="2">
    <source>
        <dbReference type="ARBA" id="ARBA00005988"/>
    </source>
</evidence>
<evidence type="ECO:0000256" key="1">
    <source>
        <dbReference type="ARBA" id="ARBA00001947"/>
    </source>
</evidence>
<dbReference type="GO" id="GO:0006508">
    <property type="term" value="P:proteolysis"/>
    <property type="evidence" value="ECO:0007669"/>
    <property type="project" value="InterPro"/>
</dbReference>
<dbReference type="OrthoDB" id="47466at2759"/>
<name>A0A9K3M1C7_9STRA</name>
<evidence type="ECO:0000313" key="8">
    <source>
        <dbReference type="Proteomes" id="UP000693970"/>
    </source>
</evidence>
<reference evidence="7" key="1">
    <citation type="journal article" date="2021" name="Sci. Rep.">
        <title>Diploid genomic architecture of Nitzschia inconspicua, an elite biomass production diatom.</title>
        <authorList>
            <person name="Oliver A."/>
            <person name="Podell S."/>
            <person name="Pinowska A."/>
            <person name="Traller J.C."/>
            <person name="Smith S.R."/>
            <person name="McClure R."/>
            <person name="Beliaev A."/>
            <person name="Bohutskyi P."/>
            <person name="Hill E.A."/>
            <person name="Rabines A."/>
            <person name="Zheng H."/>
            <person name="Allen L.Z."/>
            <person name="Kuo A."/>
            <person name="Grigoriev I.V."/>
            <person name="Allen A.E."/>
            <person name="Hazlebeck D."/>
            <person name="Allen E.E."/>
        </authorList>
    </citation>
    <scope>NUCLEOTIDE SEQUENCE</scope>
    <source>
        <strain evidence="7">Hildebrandi</strain>
    </source>
</reference>
<dbReference type="GO" id="GO:0004181">
    <property type="term" value="F:metallocarboxypeptidase activity"/>
    <property type="evidence" value="ECO:0007669"/>
    <property type="project" value="InterPro"/>
</dbReference>
<dbReference type="Proteomes" id="UP000693970">
    <property type="component" value="Unassembled WGS sequence"/>
</dbReference>
<dbReference type="PROSITE" id="PS52035">
    <property type="entry name" value="PEPTIDASE_M14"/>
    <property type="match status" value="1"/>
</dbReference>
<feature type="transmembrane region" description="Helical" evidence="4">
    <location>
        <begin position="600"/>
        <end position="620"/>
    </location>
</feature>
<keyword evidence="4" id="KW-0472">Membrane</keyword>
<organism evidence="7 8">
    <name type="scientific">Nitzschia inconspicua</name>
    <dbReference type="NCBI Taxonomy" id="303405"/>
    <lineage>
        <taxon>Eukaryota</taxon>
        <taxon>Sar</taxon>
        <taxon>Stramenopiles</taxon>
        <taxon>Ochrophyta</taxon>
        <taxon>Bacillariophyta</taxon>
        <taxon>Bacillariophyceae</taxon>
        <taxon>Bacillariophycidae</taxon>
        <taxon>Bacillariales</taxon>
        <taxon>Bacillariaceae</taxon>
        <taxon>Nitzschia</taxon>
    </lineage>
</organism>
<dbReference type="InterPro" id="IPR000834">
    <property type="entry name" value="Peptidase_M14"/>
</dbReference>
<evidence type="ECO:0000313" key="7">
    <source>
        <dbReference type="EMBL" id="KAG7371610.1"/>
    </source>
</evidence>
<feature type="domain" description="Peptidase M14" evidence="5">
    <location>
        <begin position="99"/>
        <end position="441"/>
    </location>
</feature>
<dbReference type="SMART" id="SM00631">
    <property type="entry name" value="Zn_pept"/>
    <property type="match status" value="1"/>
</dbReference>
<sequence>MTTETEFCHVHLLVQTSNEYQQLVSLLQIPSQTIHPNNSYTFRYNQSLSQEWIDPRLQIQRYHQSKNSNNKNTTQSQRTILQNEGGYYSHIVTRECFLDYQGMMDFIQDFIQQATDTGLLHVEWVDIGDSYLKNIDPEQGYDINVLTITGINSNNNNNSSSFMMAAAPFVLTSSIHAREYASPELVRRFLMHILDYVNDNGRVPTYLETTQIHWIPYVNVDGRIQAETTEPWRRKNMNPDWNAASSLCSNDAWGVDLNRNYPFQWGMDDGSSVDACSPFARGSKPASEPETQAVIDYAYTVFPLNQRQQAFSVQTDIIPQELPDDWKGYNESTTVGVFVDVHSFGQVLIYPWGNRNMETPNHAAIKAPMGKLQHITTYRALGPGRNFYGAASGATDDSFYALFGALSMTWELGFAFHERCDNFEQELPNLIRGLEYLASIAPRPYSLGQGPDIVSATVNPSSVGKGESTILTIHTSDSTQQAFDDVSTNNQAVAELRIYMDHPMVHGHETIDALHVWNVNDDGWTIKDDDDDNGVSFSTNLLWEDLIVARGPGQHVLYLQAVDSDGYWGPVTTVPIKVKDPIVSALPDARWVHSGFPTRSFTGILIAMAVVISPAIASLIL</sequence>
<evidence type="ECO:0000313" key="6">
    <source>
        <dbReference type="EMBL" id="KAG7339217.1"/>
    </source>
</evidence>